<organism evidence="5 6">
    <name type="scientific">Orchesella dallaii</name>
    <dbReference type="NCBI Taxonomy" id="48710"/>
    <lineage>
        <taxon>Eukaryota</taxon>
        <taxon>Metazoa</taxon>
        <taxon>Ecdysozoa</taxon>
        <taxon>Arthropoda</taxon>
        <taxon>Hexapoda</taxon>
        <taxon>Collembola</taxon>
        <taxon>Entomobryomorpha</taxon>
        <taxon>Entomobryoidea</taxon>
        <taxon>Orchesellidae</taxon>
        <taxon>Orchesellinae</taxon>
        <taxon>Orchesella</taxon>
    </lineage>
</organism>
<accession>A0ABP1QLC9</accession>
<dbReference type="SUPFAM" id="SSF53756">
    <property type="entry name" value="UDP-Glycosyltransferase/glycogen phosphorylase"/>
    <property type="match status" value="1"/>
</dbReference>
<dbReference type="InterPro" id="IPR002213">
    <property type="entry name" value="UDP_glucos_trans"/>
</dbReference>
<keyword evidence="3" id="KW-0808">Transferase</keyword>
<dbReference type="InterPro" id="IPR050271">
    <property type="entry name" value="UDP-glycosyltransferase"/>
</dbReference>
<keyword evidence="6" id="KW-1185">Reference proteome</keyword>
<evidence type="ECO:0000313" key="6">
    <source>
        <dbReference type="Proteomes" id="UP001642540"/>
    </source>
</evidence>
<evidence type="ECO:0000256" key="4">
    <source>
        <dbReference type="SAM" id="Phobius"/>
    </source>
</evidence>
<protein>
    <recommendedName>
        <fullName evidence="7">UDP-glucuronosyltransferase</fullName>
    </recommendedName>
</protein>
<reference evidence="5 6" key="1">
    <citation type="submission" date="2024-08" db="EMBL/GenBank/DDBJ databases">
        <authorList>
            <person name="Cucini C."/>
            <person name="Frati F."/>
        </authorList>
    </citation>
    <scope>NUCLEOTIDE SEQUENCE [LARGE SCALE GENOMIC DNA]</scope>
</reference>
<keyword evidence="4" id="KW-1133">Transmembrane helix</keyword>
<evidence type="ECO:0000256" key="1">
    <source>
        <dbReference type="ARBA" id="ARBA00009995"/>
    </source>
</evidence>
<keyword evidence="2" id="KW-0328">Glycosyltransferase</keyword>
<name>A0ABP1QLC9_9HEXA</name>
<keyword evidence="4" id="KW-0472">Membrane</keyword>
<dbReference type="Pfam" id="PF00201">
    <property type="entry name" value="UDPGT"/>
    <property type="match status" value="1"/>
</dbReference>
<evidence type="ECO:0000313" key="5">
    <source>
        <dbReference type="EMBL" id="CAL8107630.1"/>
    </source>
</evidence>
<feature type="transmembrane region" description="Helical" evidence="4">
    <location>
        <begin position="485"/>
        <end position="512"/>
    </location>
</feature>
<dbReference type="PANTHER" id="PTHR48043:SF159">
    <property type="entry name" value="EG:EG0003.4 PROTEIN-RELATED"/>
    <property type="match status" value="1"/>
</dbReference>
<dbReference type="CDD" id="cd03784">
    <property type="entry name" value="GT1_Gtf-like"/>
    <property type="match status" value="1"/>
</dbReference>
<dbReference type="Gene3D" id="3.40.50.2000">
    <property type="entry name" value="Glycogen Phosphorylase B"/>
    <property type="match status" value="2"/>
</dbReference>
<comment type="similarity">
    <text evidence="1">Belongs to the UDP-glycosyltransferase family.</text>
</comment>
<evidence type="ECO:0000256" key="2">
    <source>
        <dbReference type="ARBA" id="ARBA00022676"/>
    </source>
</evidence>
<comment type="caution">
    <text evidence="5">The sequence shown here is derived from an EMBL/GenBank/DDBJ whole genome shotgun (WGS) entry which is preliminary data.</text>
</comment>
<proteinExistence type="inferred from homology"/>
<dbReference type="EMBL" id="CAXLJM020000038">
    <property type="protein sequence ID" value="CAL8107630.1"/>
    <property type="molecule type" value="Genomic_DNA"/>
</dbReference>
<gene>
    <name evidence="5" type="ORF">ODALV1_LOCUS12731</name>
</gene>
<evidence type="ECO:0000256" key="3">
    <source>
        <dbReference type="ARBA" id="ARBA00022679"/>
    </source>
</evidence>
<dbReference type="Proteomes" id="UP001642540">
    <property type="component" value="Unassembled WGS sequence"/>
</dbReference>
<dbReference type="PANTHER" id="PTHR48043">
    <property type="entry name" value="EG:EG0003.4 PROTEIN-RELATED"/>
    <property type="match status" value="1"/>
</dbReference>
<sequence length="529" mass="59270">MCANVKLLQIVTVFILSSISISESANILFLLPIATKSHINIFNSVILGLAERDHNITVVAPLKLKTPLKNVREISPVPFDIVNPAFTSGDPFERRKEGKIGAFLSWNSTFMEGASDLLYRNEEIKELIKTGAGSFDLVVVNAFMNHFVLGIVHKLQAPHMYVVTMPALNSQVEKFGLYFPPSFVPCSFAAFGDRMNFKERVINFIAEHFITVVTQQSWVPYISKMYQDHLGSDVPNTDEIDKNVTLMLMNSHFSLTYPRPLMPDVVEVGGLHTRPSKPLPNDLDEFLSGAKDGFILFSLGSIVQPKDMPIATSKMFLNVFSKLKQRVIWKWDGVLPGGVPTNVKVAKWLPQQDILGHPNIKIFITHGGLLSTQEAVFHGVPLIGFPFFADQDLNIIQAEKAGFALSLEINEFTEDTLENAINKIITDDSYSKRVKQLSAVFRDRPMSPLETAVYWIEYIIKYKGAPHLRSAGRDLSFAAYHSIDVISFLVVCLVIILYVFMKLLQLLVCCIWKLCSGGSKKDVNKLKTN</sequence>
<keyword evidence="4" id="KW-0812">Transmembrane</keyword>
<evidence type="ECO:0008006" key="7">
    <source>
        <dbReference type="Google" id="ProtNLM"/>
    </source>
</evidence>